<protein>
    <submittedName>
        <fullName evidence="9">ABC transporter</fullName>
    </submittedName>
</protein>
<comment type="caution">
    <text evidence="9">The sequence shown here is derived from an EMBL/GenBank/DDBJ whole genome shotgun (WGS) entry which is preliminary data.</text>
</comment>
<evidence type="ECO:0000256" key="1">
    <source>
        <dbReference type="ARBA" id="ARBA00004651"/>
    </source>
</evidence>
<keyword evidence="4" id="KW-0997">Cell inner membrane</keyword>
<organism evidence="9 10">
    <name type="scientific">Rhizobium fredii</name>
    <name type="common">Sinorhizobium fredii</name>
    <dbReference type="NCBI Taxonomy" id="380"/>
    <lineage>
        <taxon>Bacteria</taxon>
        <taxon>Pseudomonadati</taxon>
        <taxon>Pseudomonadota</taxon>
        <taxon>Alphaproteobacteria</taxon>
        <taxon>Hyphomicrobiales</taxon>
        <taxon>Rhizobiaceae</taxon>
        <taxon>Sinorhizobium/Ensifer group</taxon>
        <taxon>Sinorhizobium</taxon>
    </lineage>
</organism>
<keyword evidence="7 8" id="KW-0472">Membrane</keyword>
<feature type="transmembrane region" description="Helical" evidence="8">
    <location>
        <begin position="26"/>
        <end position="50"/>
    </location>
</feature>
<dbReference type="RefSeq" id="WP_097588168.1">
    <property type="nucleotide sequence ID" value="NZ_JBEPTV010000004.1"/>
</dbReference>
<evidence type="ECO:0000313" key="10">
    <source>
        <dbReference type="Proteomes" id="UP000220353"/>
    </source>
</evidence>
<evidence type="ECO:0000256" key="8">
    <source>
        <dbReference type="SAM" id="Phobius"/>
    </source>
</evidence>
<gene>
    <name evidence="9" type="ORF">CO661_33250</name>
</gene>
<comment type="subcellular location">
    <subcellularLocation>
        <location evidence="1">Cell membrane</location>
        <topology evidence="1">Multi-pass membrane protein</topology>
    </subcellularLocation>
</comment>
<evidence type="ECO:0000256" key="6">
    <source>
        <dbReference type="ARBA" id="ARBA00022989"/>
    </source>
</evidence>
<reference evidence="9 10" key="1">
    <citation type="submission" date="2017-09" db="EMBL/GenBank/DDBJ databases">
        <title>Comparative genomics of rhizobia isolated from Phaseolus vulgaris in China.</title>
        <authorList>
            <person name="Tong W."/>
        </authorList>
    </citation>
    <scope>NUCLEOTIDE SEQUENCE [LARGE SCALE GENOMIC DNA]</scope>
    <source>
        <strain evidence="9 10">PCH1</strain>
    </source>
</reference>
<feature type="transmembrane region" description="Helical" evidence="8">
    <location>
        <begin position="296"/>
        <end position="315"/>
    </location>
</feature>
<dbReference type="GO" id="GO:0005886">
    <property type="term" value="C:plasma membrane"/>
    <property type="evidence" value="ECO:0007669"/>
    <property type="project" value="UniProtKB-SubCell"/>
</dbReference>
<feature type="transmembrane region" description="Helical" evidence="8">
    <location>
        <begin position="149"/>
        <end position="166"/>
    </location>
</feature>
<accession>A0A2A6LNC8</accession>
<dbReference type="PANTHER" id="PTHR32196">
    <property type="entry name" value="ABC TRANSPORTER PERMEASE PROTEIN YPHD-RELATED-RELATED"/>
    <property type="match status" value="1"/>
</dbReference>
<dbReference type="EMBL" id="NWTC01000067">
    <property type="protein sequence ID" value="PDT43756.1"/>
    <property type="molecule type" value="Genomic_DNA"/>
</dbReference>
<feature type="transmembrane region" description="Helical" evidence="8">
    <location>
        <begin position="56"/>
        <end position="77"/>
    </location>
</feature>
<evidence type="ECO:0000256" key="4">
    <source>
        <dbReference type="ARBA" id="ARBA00022519"/>
    </source>
</evidence>
<evidence type="ECO:0000313" key="9">
    <source>
        <dbReference type="EMBL" id="PDT43756.1"/>
    </source>
</evidence>
<dbReference type="Proteomes" id="UP000220353">
    <property type="component" value="Unassembled WGS sequence"/>
</dbReference>
<keyword evidence="5 8" id="KW-0812">Transmembrane</keyword>
<dbReference type="InterPro" id="IPR001851">
    <property type="entry name" value="ABC_transp_permease"/>
</dbReference>
<sequence>MTTPSGATAVANRPAMKRKLGNEMSTAVVLVGIALVFEILGWIFVGSSFLGNQQRLSIIILQVSVIGILAVGVTQVIITSGIDLSSGSVIGLAAMVAASLAQSSTDVRALYPALTDLLPIWPILAGLLVGLLAGLINGLIIAKTNIPPFIATLGMMVCARGVAKWYTLGQPIGLLNPDFTWLGKSFFILGFPLPLPVVIFIAVAILSHIALRYTRYGKFTYAIGANPQAARVSGIDIGSHLIKVYAIAGVLSGLAGVVTAARAASAQPTMGVAYELDAIAAAVIGGTSLAGGVGRITGTVIGTIILGVITSGFTFLKIGSYYQEIIKGMIIVVAVIIDQYRRSRKARV</sequence>
<dbReference type="CDD" id="cd06579">
    <property type="entry name" value="TM_PBP1_transp_AraH_like"/>
    <property type="match status" value="1"/>
</dbReference>
<evidence type="ECO:0000256" key="7">
    <source>
        <dbReference type="ARBA" id="ARBA00023136"/>
    </source>
</evidence>
<dbReference type="PANTHER" id="PTHR32196:SF21">
    <property type="entry name" value="ABC TRANSPORTER PERMEASE PROTEIN YPHD-RELATED"/>
    <property type="match status" value="1"/>
</dbReference>
<dbReference type="Pfam" id="PF02653">
    <property type="entry name" value="BPD_transp_2"/>
    <property type="match status" value="1"/>
</dbReference>
<evidence type="ECO:0000256" key="5">
    <source>
        <dbReference type="ARBA" id="ARBA00022692"/>
    </source>
</evidence>
<dbReference type="GO" id="GO:0022857">
    <property type="term" value="F:transmembrane transporter activity"/>
    <property type="evidence" value="ECO:0007669"/>
    <property type="project" value="InterPro"/>
</dbReference>
<proteinExistence type="predicted"/>
<keyword evidence="2" id="KW-0813">Transport</keyword>
<evidence type="ECO:0000256" key="3">
    <source>
        <dbReference type="ARBA" id="ARBA00022475"/>
    </source>
</evidence>
<name>A0A2A6LNC8_RHIFR</name>
<keyword evidence="3" id="KW-1003">Cell membrane</keyword>
<feature type="transmembrane region" description="Helical" evidence="8">
    <location>
        <begin position="186"/>
        <end position="211"/>
    </location>
</feature>
<keyword evidence="6 8" id="KW-1133">Transmembrane helix</keyword>
<feature type="transmembrane region" description="Helical" evidence="8">
    <location>
        <begin position="244"/>
        <end position="265"/>
    </location>
</feature>
<dbReference type="AlphaFoldDB" id="A0A2A6LNC8"/>
<feature type="transmembrane region" description="Helical" evidence="8">
    <location>
        <begin position="121"/>
        <end position="142"/>
    </location>
</feature>
<evidence type="ECO:0000256" key="2">
    <source>
        <dbReference type="ARBA" id="ARBA00022448"/>
    </source>
</evidence>